<name>A0A554VLU3_9FLAO</name>
<dbReference type="SUPFAM" id="SSF54909">
    <property type="entry name" value="Dimeric alpha+beta barrel"/>
    <property type="match status" value="1"/>
</dbReference>
<dbReference type="InterPro" id="IPR011008">
    <property type="entry name" value="Dimeric_a/b-barrel"/>
</dbReference>
<reference evidence="1 2" key="1">
    <citation type="submission" date="2019-07" db="EMBL/GenBank/DDBJ databases">
        <title>The draft genome sequence of Aquimarina algiphila M91.</title>
        <authorList>
            <person name="Meng X."/>
        </authorList>
    </citation>
    <scope>NUCLEOTIDE SEQUENCE [LARGE SCALE GENOMIC DNA]</scope>
    <source>
        <strain evidence="1 2">M91</strain>
    </source>
</reference>
<evidence type="ECO:0000313" key="2">
    <source>
        <dbReference type="Proteomes" id="UP000318833"/>
    </source>
</evidence>
<comment type="caution">
    <text evidence="1">The sequence shown here is derived from an EMBL/GenBank/DDBJ whole genome shotgun (WGS) entry which is preliminary data.</text>
</comment>
<dbReference type="AlphaFoldDB" id="A0A554VLU3"/>
<proteinExistence type="predicted"/>
<keyword evidence="2" id="KW-1185">Reference proteome</keyword>
<accession>A0A554VLU3</accession>
<dbReference type="Gene3D" id="3.30.70.100">
    <property type="match status" value="1"/>
</dbReference>
<evidence type="ECO:0000313" key="1">
    <source>
        <dbReference type="EMBL" id="TSE09154.1"/>
    </source>
</evidence>
<sequence length="103" mass="11770">MQNEKVIINLRFKSILSTEEICKLSDDRKYLLKNTKGLISLFCYINEETNTIGGTYIFRNMELAQHYLGLFLTEGLGPKYGVIPKTLKIDIGCLKDEIHGRNA</sequence>
<protein>
    <submittedName>
        <fullName evidence="1">Uncharacterized protein</fullName>
    </submittedName>
</protein>
<organism evidence="1 2">
    <name type="scientific">Aquimarina algiphila</name>
    <dbReference type="NCBI Taxonomy" id="2047982"/>
    <lineage>
        <taxon>Bacteria</taxon>
        <taxon>Pseudomonadati</taxon>
        <taxon>Bacteroidota</taxon>
        <taxon>Flavobacteriia</taxon>
        <taxon>Flavobacteriales</taxon>
        <taxon>Flavobacteriaceae</taxon>
        <taxon>Aquimarina</taxon>
    </lineage>
</organism>
<gene>
    <name evidence="1" type="ORF">FOF46_09795</name>
</gene>
<dbReference type="OrthoDB" id="1163462at2"/>
<dbReference type="Proteomes" id="UP000318833">
    <property type="component" value="Unassembled WGS sequence"/>
</dbReference>
<dbReference type="EMBL" id="VLNR01000016">
    <property type="protein sequence ID" value="TSE09154.1"/>
    <property type="molecule type" value="Genomic_DNA"/>
</dbReference>
<dbReference type="RefSeq" id="WP_143916329.1">
    <property type="nucleotide sequence ID" value="NZ_CANMIK010000016.1"/>
</dbReference>